<reference evidence="2 3" key="1">
    <citation type="submission" date="2014-06" db="EMBL/GenBank/DDBJ databases">
        <title>Saccharopolyspora rectivirgula DSM-43113 Genome sequencing.</title>
        <authorList>
            <person name="Barrera C."/>
            <person name="Millon L."/>
            <person name="Rognon B."/>
            <person name="Zaugg C."/>
            <person name="Monod M."/>
        </authorList>
    </citation>
    <scope>NUCLEOTIDE SEQUENCE [LARGE SCALE GENOMIC DNA]</scope>
    <source>
        <strain evidence="2 3">DSM 43113</strain>
    </source>
</reference>
<accession>A0A073BE49</accession>
<dbReference type="RefSeq" id="WP_029722985.1">
    <property type="nucleotide sequence ID" value="NZ_JAJUIW010000019.1"/>
</dbReference>
<dbReference type="AlphaFoldDB" id="A0A073BE49"/>
<name>A0A073BE49_9PSEU</name>
<protein>
    <submittedName>
        <fullName evidence="2">Acyl-CoA dehydrogenase</fullName>
    </submittedName>
</protein>
<dbReference type="Gene3D" id="3.30.200.20">
    <property type="entry name" value="Phosphorylase Kinase, domain 1"/>
    <property type="match status" value="1"/>
</dbReference>
<dbReference type="InterPro" id="IPR041726">
    <property type="entry name" value="ACAD10_11_N"/>
</dbReference>
<dbReference type="Gene3D" id="3.90.1200.10">
    <property type="match status" value="1"/>
</dbReference>
<proteinExistence type="predicted"/>
<dbReference type="InterPro" id="IPR002575">
    <property type="entry name" value="Aminoglycoside_PTrfase"/>
</dbReference>
<organism evidence="2 3">
    <name type="scientific">Saccharopolyspora rectivirgula</name>
    <dbReference type="NCBI Taxonomy" id="28042"/>
    <lineage>
        <taxon>Bacteria</taxon>
        <taxon>Bacillati</taxon>
        <taxon>Actinomycetota</taxon>
        <taxon>Actinomycetes</taxon>
        <taxon>Pseudonocardiales</taxon>
        <taxon>Pseudonocardiaceae</taxon>
        <taxon>Saccharopolyspora</taxon>
    </lineage>
</organism>
<dbReference type="PANTHER" id="PTHR47829">
    <property type="entry name" value="HYDROLASE, PUTATIVE (AFU_ORTHOLOGUE AFUA_1G12880)-RELATED"/>
    <property type="match status" value="1"/>
</dbReference>
<dbReference type="InterPro" id="IPR011009">
    <property type="entry name" value="Kinase-like_dom_sf"/>
</dbReference>
<gene>
    <name evidence="2" type="ORF">GU90_00660</name>
</gene>
<keyword evidence="3" id="KW-1185">Reference proteome</keyword>
<comment type="caution">
    <text evidence="2">The sequence shown here is derived from an EMBL/GenBank/DDBJ whole genome shotgun (WGS) entry which is preliminary data.</text>
</comment>
<dbReference type="InterPro" id="IPR052898">
    <property type="entry name" value="ACAD10-like"/>
</dbReference>
<dbReference type="SUPFAM" id="SSF56112">
    <property type="entry name" value="Protein kinase-like (PK-like)"/>
    <property type="match status" value="1"/>
</dbReference>
<dbReference type="eggNOG" id="COG3173">
    <property type="taxonomic scope" value="Bacteria"/>
</dbReference>
<dbReference type="Pfam" id="PF01636">
    <property type="entry name" value="APH"/>
    <property type="match status" value="1"/>
</dbReference>
<sequence>MNASGELPGLDLEKLRDYLAREQPGLISGPLSGELIQGGRSNLTYRVTDGTKQLVVRRPPLGHVLATAHDMGREFRVMSALSGTPVPVPETIALCSDETVLGAPFYVMEHVPGTVYRTPELTGKLSIDQRRQLSWQLIDVLAELHGTDPQQVGLADFGRPEGFLQRQIRRWSKQLAASRSRDIPGIEELAAELAERIPQTRRAAIVHGDYRLDNVLVGEDQNISAVLDWEMATLGDPLTDLGLLVVYWEGFNGIQENPIAKGVGPEYGFPKATELLDRYSAKSGADLSSLDWYIAFGYFKISVILEGIHYRFIHNQTVGEGFEHVGALVAPLVARGLAALKEG</sequence>
<dbReference type="STRING" id="28042.GU90_00660"/>
<evidence type="ECO:0000259" key="1">
    <source>
        <dbReference type="Pfam" id="PF01636"/>
    </source>
</evidence>
<dbReference type="OrthoDB" id="3806873at2"/>
<dbReference type="EMBL" id="JNVU01000003">
    <property type="protein sequence ID" value="KEI46049.1"/>
    <property type="molecule type" value="Genomic_DNA"/>
</dbReference>
<dbReference type="CDD" id="cd05154">
    <property type="entry name" value="ACAD10_11_N-like"/>
    <property type="match status" value="1"/>
</dbReference>
<dbReference type="Proteomes" id="UP000031419">
    <property type="component" value="Unassembled WGS sequence"/>
</dbReference>
<feature type="domain" description="Aminoglycoside phosphotransferase" evidence="1">
    <location>
        <begin position="34"/>
        <end position="249"/>
    </location>
</feature>
<dbReference type="PANTHER" id="PTHR47829:SF1">
    <property type="entry name" value="HAD FAMILY PHOSPHATASE"/>
    <property type="match status" value="1"/>
</dbReference>
<evidence type="ECO:0000313" key="3">
    <source>
        <dbReference type="Proteomes" id="UP000031419"/>
    </source>
</evidence>
<evidence type="ECO:0000313" key="2">
    <source>
        <dbReference type="EMBL" id="KEI46049.1"/>
    </source>
</evidence>